<proteinExistence type="predicted"/>
<evidence type="ECO:0000313" key="2">
    <source>
        <dbReference type="EMBL" id="QIZ70869.1"/>
    </source>
</evidence>
<dbReference type="AlphaFoldDB" id="A0A6H1TZT8"/>
<feature type="compositionally biased region" description="Basic and acidic residues" evidence="1">
    <location>
        <begin position="41"/>
        <end position="54"/>
    </location>
</feature>
<dbReference type="KEGG" id="oxy:HCG48_09955"/>
<organism evidence="2 3">
    <name type="scientific">Oxynema aestuarii AP17</name>
    <dbReference type="NCBI Taxonomy" id="2064643"/>
    <lineage>
        <taxon>Bacteria</taxon>
        <taxon>Bacillati</taxon>
        <taxon>Cyanobacteriota</taxon>
        <taxon>Cyanophyceae</taxon>
        <taxon>Oscillatoriophycideae</taxon>
        <taxon>Oscillatoriales</taxon>
        <taxon>Oscillatoriaceae</taxon>
        <taxon>Oxynema</taxon>
        <taxon>Oxynema aestuarii</taxon>
    </lineage>
</organism>
<feature type="region of interest" description="Disordered" evidence="1">
    <location>
        <begin position="1"/>
        <end position="54"/>
    </location>
</feature>
<reference evidence="2 3" key="1">
    <citation type="submission" date="2020-04" db="EMBL/GenBank/DDBJ databases">
        <authorList>
            <person name="Basu S."/>
            <person name="Maruthanayagam V."/>
            <person name="Chakraborty S."/>
            <person name="Pramanik A."/>
            <person name="Mukherjee J."/>
            <person name="Brink B."/>
        </authorList>
    </citation>
    <scope>NUCLEOTIDE SEQUENCE [LARGE SCALE GENOMIC DNA]</scope>
    <source>
        <strain evidence="2 3">AP17</strain>
    </source>
</reference>
<dbReference type="RefSeq" id="WP_168569024.1">
    <property type="nucleotide sequence ID" value="NZ_CP051167.1"/>
</dbReference>
<dbReference type="Proteomes" id="UP000500857">
    <property type="component" value="Chromosome"/>
</dbReference>
<accession>A0A6H1TZT8</accession>
<evidence type="ECO:0000313" key="3">
    <source>
        <dbReference type="Proteomes" id="UP000500857"/>
    </source>
</evidence>
<sequence length="65" mass="7053">MVDGDRPRTWGIRLGLARSMEGSPERVNGSEDGQEGGSSEFSEREKPSCSGKGDRACLGLRDRLL</sequence>
<dbReference type="EMBL" id="CP051167">
    <property type="protein sequence ID" value="QIZ70869.1"/>
    <property type="molecule type" value="Genomic_DNA"/>
</dbReference>
<evidence type="ECO:0000256" key="1">
    <source>
        <dbReference type="SAM" id="MobiDB-lite"/>
    </source>
</evidence>
<protein>
    <submittedName>
        <fullName evidence="2">Uncharacterized protein</fullName>
    </submittedName>
</protein>
<name>A0A6H1TZT8_9CYAN</name>
<gene>
    <name evidence="2" type="ORF">HCG48_09955</name>
</gene>
<keyword evidence="3" id="KW-1185">Reference proteome</keyword>